<dbReference type="Gene3D" id="2.40.50.100">
    <property type="match status" value="1"/>
</dbReference>
<dbReference type="Gene3D" id="2.40.420.20">
    <property type="match status" value="1"/>
</dbReference>
<dbReference type="Gene3D" id="1.10.287.470">
    <property type="entry name" value="Helix hairpin bin"/>
    <property type="match status" value="1"/>
</dbReference>
<dbReference type="RefSeq" id="WP_245763784.1">
    <property type="nucleotide sequence ID" value="NZ_FOLO01000010.1"/>
</dbReference>
<evidence type="ECO:0000256" key="5">
    <source>
        <dbReference type="SAM" id="Phobius"/>
    </source>
</evidence>
<evidence type="ECO:0000256" key="4">
    <source>
        <dbReference type="SAM" id="Coils"/>
    </source>
</evidence>
<keyword evidence="7" id="KW-1185">Reference proteome</keyword>
<feature type="transmembrane region" description="Helical" evidence="5">
    <location>
        <begin position="21"/>
        <end position="42"/>
    </location>
</feature>
<evidence type="ECO:0000313" key="6">
    <source>
        <dbReference type="EMBL" id="SFC48027.1"/>
    </source>
</evidence>
<keyword evidence="3 4" id="KW-0175">Coiled coil</keyword>
<dbReference type="InterPro" id="IPR050465">
    <property type="entry name" value="UPF0194_transport"/>
</dbReference>
<dbReference type="EMBL" id="FOLO01000010">
    <property type="protein sequence ID" value="SFC48027.1"/>
    <property type="molecule type" value="Genomic_DNA"/>
</dbReference>
<comment type="similarity">
    <text evidence="2">Belongs to the membrane fusion protein (MFP) (TC 8.A.1) family.</text>
</comment>
<dbReference type="PANTHER" id="PTHR32347">
    <property type="entry name" value="EFFLUX SYSTEM COMPONENT YKNX-RELATED"/>
    <property type="match status" value="1"/>
</dbReference>
<dbReference type="InterPro" id="IPR006143">
    <property type="entry name" value="RND_pump_MFP"/>
</dbReference>
<gene>
    <name evidence="6" type="ORF">SAMN02745724_01758</name>
</gene>
<organism evidence="6 7">
    <name type="scientific">Pseudoalteromonas denitrificans DSM 6059</name>
    <dbReference type="NCBI Taxonomy" id="1123010"/>
    <lineage>
        <taxon>Bacteria</taxon>
        <taxon>Pseudomonadati</taxon>
        <taxon>Pseudomonadota</taxon>
        <taxon>Gammaproteobacteria</taxon>
        <taxon>Alteromonadales</taxon>
        <taxon>Pseudoalteromonadaceae</taxon>
        <taxon>Pseudoalteromonas</taxon>
    </lineage>
</organism>
<name>A0A1I1JHM9_9GAMM</name>
<dbReference type="AlphaFoldDB" id="A0A1I1JHM9"/>
<dbReference type="Gene3D" id="2.40.30.170">
    <property type="match status" value="1"/>
</dbReference>
<dbReference type="STRING" id="1123010.SAMN02745724_01758"/>
<evidence type="ECO:0000256" key="1">
    <source>
        <dbReference type="ARBA" id="ARBA00004196"/>
    </source>
</evidence>
<dbReference type="GO" id="GO:0030313">
    <property type="term" value="C:cell envelope"/>
    <property type="evidence" value="ECO:0007669"/>
    <property type="project" value="UniProtKB-SubCell"/>
</dbReference>
<evidence type="ECO:0000256" key="2">
    <source>
        <dbReference type="ARBA" id="ARBA00009477"/>
    </source>
</evidence>
<dbReference type="GO" id="GO:0022857">
    <property type="term" value="F:transmembrane transporter activity"/>
    <property type="evidence" value="ECO:0007669"/>
    <property type="project" value="InterPro"/>
</dbReference>
<feature type="coiled-coil region" evidence="4">
    <location>
        <begin position="219"/>
        <end position="246"/>
    </location>
</feature>
<accession>A0A1I1JHM9</accession>
<dbReference type="PANTHER" id="PTHR32347:SF23">
    <property type="entry name" value="BLL5650 PROTEIN"/>
    <property type="match status" value="1"/>
</dbReference>
<sequence length="427" mass="48261">MKRDSWNSELDKKIERPKGLLALKKISLFFVIVVISVATYAFSSSQSVGRSQNIDAQSVTISTVSQGAFIDALSLRGQVVPKTSIYLDSIAGGQVEQRLVEQGDFVEKGQPLVRLSNTNLQLDVMSREAQVTEQLNFLRNTQMNMETSRLNLRRDLLEIDLQISHLSRKLKQSKPLVKNGVLAKDRLDEIEQDLSYYHARKTLTLERQQQENSIRKVQIAQLEDSAKMLEKNLQFARDNLENLLIKAPVSGYLSELDVEIGESKNQGARLGQIDIPNEYKLVVRLDEFYLNQVQRGMDVLVELEAIQATAKVSKIDSRVSQSQFQIEVDLPKEVGSIKRGQSINLELMLGGNKDKALLLNRGAFFTSSGGNWVYVLDQETDKAVRRDIRLGKKNQHYFEVLDGLSLGEQVITSNYSNFDKAQQLNLQ</sequence>
<keyword evidence="5" id="KW-0812">Transmembrane</keyword>
<keyword evidence="5" id="KW-1133">Transmembrane helix</keyword>
<dbReference type="GO" id="GO:0016020">
    <property type="term" value="C:membrane"/>
    <property type="evidence" value="ECO:0007669"/>
    <property type="project" value="InterPro"/>
</dbReference>
<evidence type="ECO:0000256" key="3">
    <source>
        <dbReference type="ARBA" id="ARBA00023054"/>
    </source>
</evidence>
<dbReference type="NCBIfam" id="TIGR01730">
    <property type="entry name" value="RND_mfp"/>
    <property type="match status" value="1"/>
</dbReference>
<keyword evidence="5" id="KW-0472">Membrane</keyword>
<proteinExistence type="inferred from homology"/>
<dbReference type="SUPFAM" id="SSF111369">
    <property type="entry name" value="HlyD-like secretion proteins"/>
    <property type="match status" value="1"/>
</dbReference>
<dbReference type="Proteomes" id="UP000198862">
    <property type="component" value="Unassembled WGS sequence"/>
</dbReference>
<comment type="subcellular location">
    <subcellularLocation>
        <location evidence="1">Cell envelope</location>
    </subcellularLocation>
</comment>
<evidence type="ECO:0000313" key="7">
    <source>
        <dbReference type="Proteomes" id="UP000198862"/>
    </source>
</evidence>
<protein>
    <submittedName>
        <fullName evidence="6">HlyD family secretion protein</fullName>
    </submittedName>
</protein>
<reference evidence="6 7" key="1">
    <citation type="submission" date="2016-10" db="EMBL/GenBank/DDBJ databases">
        <authorList>
            <person name="de Groot N.N."/>
        </authorList>
    </citation>
    <scope>NUCLEOTIDE SEQUENCE [LARGE SCALE GENOMIC DNA]</scope>
    <source>
        <strain evidence="6 7">DSM 6059</strain>
    </source>
</reference>